<dbReference type="GO" id="GO:0016836">
    <property type="term" value="F:hydro-lyase activity"/>
    <property type="evidence" value="ECO:0007669"/>
    <property type="project" value="InterPro"/>
</dbReference>
<comment type="similarity">
    <text evidence="1">Belongs to the class-I fumarase family.</text>
</comment>
<dbReference type="InterPro" id="IPR004647">
    <property type="entry name" value="Fe-S_hydro-lyase_TtdB-typ_cat"/>
</dbReference>
<dbReference type="SUPFAM" id="SSF117457">
    <property type="entry name" value="FumA C-terminal domain-like"/>
    <property type="match status" value="1"/>
</dbReference>
<proteinExistence type="inferred from homology"/>
<accession>A0A1F5YDQ9</accession>
<evidence type="ECO:0000256" key="2">
    <source>
        <dbReference type="ARBA" id="ARBA00023239"/>
    </source>
</evidence>
<dbReference type="PANTHER" id="PTHR43351">
    <property type="entry name" value="L(+)-TARTRATE DEHYDRATASE SUBUNIT BETA"/>
    <property type="match status" value="1"/>
</dbReference>
<dbReference type="EMBL" id="MFIV01000126">
    <property type="protein sequence ID" value="OGF98327.1"/>
    <property type="molecule type" value="Genomic_DNA"/>
</dbReference>
<dbReference type="Proteomes" id="UP000176992">
    <property type="component" value="Unassembled WGS sequence"/>
</dbReference>
<protein>
    <submittedName>
        <fullName evidence="4">Fumarate hydratase</fullName>
    </submittedName>
</protein>
<dbReference type="NCBIfam" id="TIGR00723">
    <property type="entry name" value="ttdB_fumA_fumB"/>
    <property type="match status" value="1"/>
</dbReference>
<gene>
    <name evidence="4" type="ORF">A2Z86_06705</name>
</gene>
<comment type="caution">
    <text evidence="4">The sequence shown here is derived from an EMBL/GenBank/DDBJ whole genome shotgun (WGS) entry which is preliminary data.</text>
</comment>
<sequence>MSQIISLTPPLSDKTVLELRAGDQVNISGVIYTARDAAHKRLVELIGKGEPLPFEVRGAIIYYVGPTPARPGEVIGSAGPTTSYRMDPYAPKLLALGLKGMIGKGNRGKEVLEALQREKAVYFTAVGGAGALISEWITSSEVIAYEDLGAEAIRRIEVKDFQVVVANDAHGGDLFKEGIERYRSL</sequence>
<evidence type="ECO:0000313" key="5">
    <source>
        <dbReference type="Proteomes" id="UP000176992"/>
    </source>
</evidence>
<dbReference type="PANTHER" id="PTHR43351:SF2">
    <property type="entry name" value="L(+)-TARTRATE DEHYDRATASE SUBUNIT BETA-RELATED"/>
    <property type="match status" value="1"/>
</dbReference>
<reference evidence="4 5" key="1">
    <citation type="journal article" date="2016" name="Nat. Commun.">
        <title>Thousands of microbial genomes shed light on interconnected biogeochemical processes in an aquifer system.</title>
        <authorList>
            <person name="Anantharaman K."/>
            <person name="Brown C.T."/>
            <person name="Hug L.A."/>
            <person name="Sharon I."/>
            <person name="Castelle C.J."/>
            <person name="Probst A.J."/>
            <person name="Thomas B.C."/>
            <person name="Singh A."/>
            <person name="Wilkins M.J."/>
            <person name="Karaoz U."/>
            <person name="Brodie E.L."/>
            <person name="Williams K.H."/>
            <person name="Hubbard S.S."/>
            <person name="Banfield J.F."/>
        </authorList>
    </citation>
    <scope>NUCLEOTIDE SEQUENCE [LARGE SCALE GENOMIC DNA]</scope>
</reference>
<evidence type="ECO:0000259" key="3">
    <source>
        <dbReference type="Pfam" id="PF05683"/>
    </source>
</evidence>
<dbReference type="Gene3D" id="3.20.130.10">
    <property type="entry name" value="Fe-S hydro-lyase, tartrate dehydratase beta-type, catalytic domain"/>
    <property type="match status" value="1"/>
</dbReference>
<dbReference type="InterPro" id="IPR036660">
    <property type="entry name" value="Fe-S_hydroAse_TtdB_cat_sf"/>
</dbReference>
<keyword evidence="2" id="KW-0456">Lyase</keyword>
<dbReference type="Pfam" id="PF05683">
    <property type="entry name" value="Fumerase_C"/>
    <property type="match status" value="1"/>
</dbReference>
<dbReference type="AlphaFoldDB" id="A0A1F5YDQ9"/>
<evidence type="ECO:0000256" key="1">
    <source>
        <dbReference type="ARBA" id="ARBA00008876"/>
    </source>
</evidence>
<feature type="domain" description="Fe-S hydro-lyase tartrate dehydratase beta-type catalytic" evidence="3">
    <location>
        <begin position="5"/>
        <end position="177"/>
    </location>
</feature>
<dbReference type="NCBIfam" id="NF005310">
    <property type="entry name" value="PRK06842.1"/>
    <property type="match status" value="1"/>
</dbReference>
<organism evidence="4 5">
    <name type="scientific">Candidatus Glassbacteria bacterium GWA2_58_10</name>
    <dbReference type="NCBI Taxonomy" id="1817865"/>
    <lineage>
        <taxon>Bacteria</taxon>
        <taxon>Candidatus Glassiibacteriota</taxon>
    </lineage>
</organism>
<evidence type="ECO:0000313" key="4">
    <source>
        <dbReference type="EMBL" id="OGF98327.1"/>
    </source>
</evidence>
<name>A0A1F5YDQ9_9BACT</name>